<dbReference type="AlphaFoldDB" id="A0A916K8Y9"/>
<feature type="transmembrane region" description="Helical" evidence="1">
    <location>
        <begin position="42"/>
        <end position="60"/>
    </location>
</feature>
<feature type="transmembrane region" description="Helical" evidence="1">
    <location>
        <begin position="94"/>
        <end position="113"/>
    </location>
</feature>
<keyword evidence="1" id="KW-1133">Transmembrane helix</keyword>
<name>A0A916K8Y9_9BACL</name>
<feature type="transmembrane region" description="Helical" evidence="1">
    <location>
        <begin position="12"/>
        <end position="30"/>
    </location>
</feature>
<sequence length="174" mass="18854">MAMVAVMFKMKGVHTLSSLPAIPLALYMFARYGRIVPRSKPGVVYFCSMLIGAITVFPIAHQSVSYVIGAATILLLLAGYGIGRISSFERSGKYLETIFLSLTAFLLMLPTVTETLTRVPNGHPIVANLNSPILFGAQGILFVILIVGLSAQIIHLRRQNRLAAFTSPAEMTAE</sequence>
<dbReference type="RefSeq" id="WP_246627640.1">
    <property type="nucleotide sequence ID" value="NZ_CAJVAS010000034.1"/>
</dbReference>
<gene>
    <name evidence="2" type="ORF">PAESOLCIP111_05154</name>
</gene>
<protein>
    <recommendedName>
        <fullName evidence="4">Transmembrane protein</fullName>
    </recommendedName>
</protein>
<proteinExistence type="predicted"/>
<reference evidence="2" key="1">
    <citation type="submission" date="2021-06" db="EMBL/GenBank/DDBJ databases">
        <authorList>
            <person name="Criscuolo A."/>
        </authorList>
    </citation>
    <scope>NUCLEOTIDE SEQUENCE</scope>
    <source>
        <strain evidence="2">CIP111600</strain>
    </source>
</reference>
<keyword evidence="3" id="KW-1185">Reference proteome</keyword>
<evidence type="ECO:0000313" key="2">
    <source>
        <dbReference type="EMBL" id="CAG7646376.1"/>
    </source>
</evidence>
<evidence type="ECO:0008006" key="4">
    <source>
        <dbReference type="Google" id="ProtNLM"/>
    </source>
</evidence>
<feature type="transmembrane region" description="Helical" evidence="1">
    <location>
        <begin position="66"/>
        <end position="82"/>
    </location>
</feature>
<evidence type="ECO:0000313" key="3">
    <source>
        <dbReference type="Proteomes" id="UP000693672"/>
    </source>
</evidence>
<dbReference type="Proteomes" id="UP000693672">
    <property type="component" value="Unassembled WGS sequence"/>
</dbReference>
<keyword evidence="1" id="KW-0812">Transmembrane</keyword>
<evidence type="ECO:0000256" key="1">
    <source>
        <dbReference type="SAM" id="Phobius"/>
    </source>
</evidence>
<keyword evidence="1" id="KW-0472">Membrane</keyword>
<dbReference type="EMBL" id="CAJVAS010000034">
    <property type="protein sequence ID" value="CAG7646376.1"/>
    <property type="molecule type" value="Genomic_DNA"/>
</dbReference>
<comment type="caution">
    <text evidence="2">The sequence shown here is derived from an EMBL/GenBank/DDBJ whole genome shotgun (WGS) entry which is preliminary data.</text>
</comment>
<feature type="transmembrane region" description="Helical" evidence="1">
    <location>
        <begin position="133"/>
        <end position="154"/>
    </location>
</feature>
<accession>A0A916K8Y9</accession>
<organism evidence="2 3">
    <name type="scientific">Paenibacillus solanacearum</name>
    <dbReference type="NCBI Taxonomy" id="2048548"/>
    <lineage>
        <taxon>Bacteria</taxon>
        <taxon>Bacillati</taxon>
        <taxon>Bacillota</taxon>
        <taxon>Bacilli</taxon>
        <taxon>Bacillales</taxon>
        <taxon>Paenibacillaceae</taxon>
        <taxon>Paenibacillus</taxon>
    </lineage>
</organism>